<reference evidence="3" key="2">
    <citation type="submission" date="2023-07" db="EMBL/GenBank/DDBJ databases">
        <authorList>
            <person name="Jung D.-H."/>
        </authorList>
    </citation>
    <scope>NUCLEOTIDE SEQUENCE [LARGE SCALE GENOMIC DNA]</scope>
    <source>
        <strain evidence="3">JA-25</strain>
    </source>
</reference>
<feature type="signal peptide" evidence="1">
    <location>
        <begin position="1"/>
        <end position="18"/>
    </location>
</feature>
<organism evidence="2 3">
    <name type="scientific">Fibrivirga algicola</name>
    <dbReference type="NCBI Taxonomy" id="2950420"/>
    <lineage>
        <taxon>Bacteria</taxon>
        <taxon>Pseudomonadati</taxon>
        <taxon>Bacteroidota</taxon>
        <taxon>Cytophagia</taxon>
        <taxon>Cytophagales</taxon>
        <taxon>Spirosomataceae</taxon>
        <taxon>Fibrivirga</taxon>
    </lineage>
</organism>
<dbReference type="EMBL" id="WAEL01000001">
    <property type="protein sequence ID" value="NID09535.1"/>
    <property type="molecule type" value="Genomic_DNA"/>
</dbReference>
<dbReference type="Proteomes" id="UP000606008">
    <property type="component" value="Unassembled WGS sequence"/>
</dbReference>
<name>A0ABX0QB52_9BACT</name>
<keyword evidence="3" id="KW-1185">Reference proteome</keyword>
<reference evidence="3" key="1">
    <citation type="submission" date="2019-09" db="EMBL/GenBank/DDBJ databases">
        <authorList>
            <person name="Jung D.-H."/>
        </authorList>
    </citation>
    <scope>NUCLEOTIDE SEQUENCE [LARGE SCALE GENOMIC DNA]</scope>
    <source>
        <strain evidence="3">JA-25</strain>
    </source>
</reference>
<protein>
    <recommendedName>
        <fullName evidence="4">PsbP C-terminal domain-containing protein</fullName>
    </recommendedName>
</protein>
<evidence type="ECO:0000313" key="2">
    <source>
        <dbReference type="EMBL" id="NID09535.1"/>
    </source>
</evidence>
<dbReference type="PROSITE" id="PS51257">
    <property type="entry name" value="PROKAR_LIPOPROTEIN"/>
    <property type="match status" value="1"/>
</dbReference>
<evidence type="ECO:0008006" key="4">
    <source>
        <dbReference type="Google" id="ProtNLM"/>
    </source>
</evidence>
<comment type="caution">
    <text evidence="2">The sequence shown here is derived from an EMBL/GenBank/DDBJ whole genome shotgun (WGS) entry which is preliminary data.</text>
</comment>
<feature type="chain" id="PRO_5047032813" description="PsbP C-terminal domain-containing protein" evidence="1">
    <location>
        <begin position="19"/>
        <end position="182"/>
    </location>
</feature>
<sequence length="182" mass="20942">MKKTMLCALVSCAFFFQACGQGQPKNQVSINESKEYANISYRFSVETPNDWKLYRKIINDTVNQKSTVDWGLPVVYSELEKTTIENSISITAYRRKDINSVSQLILAEYLRVDPTKHALEIDSTSENARLIYSTVNKNKYKGKSYFVFNNGIGYVVNFMATPGTYDKNIAKFEAFYKRIKFL</sequence>
<proteinExistence type="predicted"/>
<evidence type="ECO:0000313" key="3">
    <source>
        <dbReference type="Proteomes" id="UP000606008"/>
    </source>
</evidence>
<accession>A0ABX0QB52</accession>
<gene>
    <name evidence="2" type="ORF">F7231_05090</name>
</gene>
<keyword evidence="1" id="KW-0732">Signal</keyword>
<evidence type="ECO:0000256" key="1">
    <source>
        <dbReference type="SAM" id="SignalP"/>
    </source>
</evidence>
<dbReference type="RefSeq" id="WP_166691122.1">
    <property type="nucleotide sequence ID" value="NZ_WAEL01000001.1"/>
</dbReference>